<protein>
    <submittedName>
        <fullName evidence="7">HelD family protein</fullName>
    </submittedName>
</protein>
<evidence type="ECO:0000259" key="6">
    <source>
        <dbReference type="Pfam" id="PF00580"/>
    </source>
</evidence>
<keyword evidence="3" id="KW-0347">Helicase</keyword>
<dbReference type="InterPro" id="IPR027417">
    <property type="entry name" value="P-loop_NTPase"/>
</dbReference>
<keyword evidence="2" id="KW-0378">Hydrolase</keyword>
<dbReference type="PANTHER" id="PTHR11070:SF17">
    <property type="entry name" value="DNA HELICASE IV"/>
    <property type="match status" value="1"/>
</dbReference>
<keyword evidence="5" id="KW-0175">Coiled coil</keyword>
<evidence type="ECO:0000313" key="7">
    <source>
        <dbReference type="EMBL" id="MFD2831495.1"/>
    </source>
</evidence>
<feature type="coiled-coil region" evidence="5">
    <location>
        <begin position="376"/>
        <end position="403"/>
    </location>
</feature>
<evidence type="ECO:0000256" key="1">
    <source>
        <dbReference type="ARBA" id="ARBA00022741"/>
    </source>
</evidence>
<reference evidence="8" key="1">
    <citation type="journal article" date="2019" name="Int. J. Syst. Evol. Microbiol.">
        <title>The Global Catalogue of Microorganisms (GCM) 10K type strain sequencing project: providing services to taxonomists for standard genome sequencing and annotation.</title>
        <authorList>
            <consortium name="The Broad Institute Genomics Platform"/>
            <consortium name="The Broad Institute Genome Sequencing Center for Infectious Disease"/>
            <person name="Wu L."/>
            <person name="Ma J."/>
        </authorList>
    </citation>
    <scope>NUCLEOTIDE SEQUENCE [LARGE SCALE GENOMIC DNA]</scope>
    <source>
        <strain evidence="8">KCTC 33575</strain>
    </source>
</reference>
<dbReference type="InterPro" id="IPR000212">
    <property type="entry name" value="DNA_helicase_UvrD/REP"/>
</dbReference>
<name>A0ABW5WYJ9_9STAP</name>
<dbReference type="RefSeq" id="WP_377775798.1">
    <property type="nucleotide sequence ID" value="NZ_JBHUOQ010000005.1"/>
</dbReference>
<feature type="domain" description="UvrD-like helicase ATP-binding" evidence="6">
    <location>
        <begin position="379"/>
        <end position="528"/>
    </location>
</feature>
<dbReference type="EMBL" id="JBHUOQ010000005">
    <property type="protein sequence ID" value="MFD2831495.1"/>
    <property type="molecule type" value="Genomic_DNA"/>
</dbReference>
<evidence type="ECO:0000313" key="8">
    <source>
        <dbReference type="Proteomes" id="UP001597519"/>
    </source>
</evidence>
<comment type="caution">
    <text evidence="7">The sequence shown here is derived from an EMBL/GenBank/DDBJ whole genome shotgun (WGS) entry which is preliminary data.</text>
</comment>
<keyword evidence="4" id="KW-0067">ATP-binding</keyword>
<sequence length="687" mass="80791">MSNTTFFEEENHLSFTVQFLKAYHADLSLKLGDKTDGIRSRRTEISEELSHLVVDFDDGNFWEFVTLLPELRMSELDFNYIKEMHEMTKSMIPKPYFGKIVVDGDEIYIGNRTIRDSENDIIIYDWRTPIAGLFYENQTGSLSYKIPNGEIIQADVSSRRQFIVENSRLLKMFDSDLYIGDEVLQNILTDSSGSKLKNIVATIQKEQNDIIRQPLKQDTLVYGPPGSGKTSLALQRIAFLLYQYKDILKPENILLVSPNEVFNDYLSDVLPELGENHVKNTTFYRMLSEFPYFKGRRFENVYDNISRLQHEPHDDYRFKNSLGYFKELHVYLKSLQDNGFHFRDVKYQGGTLITKEKLSHMFYHELRQHETSRRLLKIKEFLLREYQSTVKRLEKEKLKSLTEENTYVGEAHELKQQAHEYAKQKTQSAHRQITRHRFIHIEKIYAESLNHSAVKNRTIKSIKDNHFKYEDIAPLIYIYIHLLNISNTAIEHVLVDEVQDYSNLQYYVMKHYYRKATFTSLGDLNQLIHPAEKDQLIVKNHVTKQLRNSYRSTNQINTYLNELIPDTIHSVSVDGDDVNVINSEDPYKDLLDILNEHREQTAIITDSRESADALYHQLKTQFPEFKNLQEEDTLYQQSFIILPFYLCKGFEYNTVIVYGADQFKDQTHVNFVLASRATRHLHLINIK</sequence>
<dbReference type="SUPFAM" id="SSF52540">
    <property type="entry name" value="P-loop containing nucleoside triphosphate hydrolases"/>
    <property type="match status" value="1"/>
</dbReference>
<evidence type="ECO:0000256" key="2">
    <source>
        <dbReference type="ARBA" id="ARBA00022801"/>
    </source>
</evidence>
<evidence type="ECO:0000256" key="4">
    <source>
        <dbReference type="ARBA" id="ARBA00022840"/>
    </source>
</evidence>
<accession>A0ABW5WYJ9</accession>
<evidence type="ECO:0000256" key="3">
    <source>
        <dbReference type="ARBA" id="ARBA00022806"/>
    </source>
</evidence>
<dbReference type="Proteomes" id="UP001597519">
    <property type="component" value="Unassembled WGS sequence"/>
</dbReference>
<keyword evidence="1" id="KW-0547">Nucleotide-binding</keyword>
<dbReference type="InterPro" id="IPR014016">
    <property type="entry name" value="UvrD-like_ATP-bd"/>
</dbReference>
<keyword evidence="8" id="KW-1185">Reference proteome</keyword>
<organism evidence="7 8">
    <name type="scientific">Corticicoccus populi</name>
    <dbReference type="NCBI Taxonomy" id="1812821"/>
    <lineage>
        <taxon>Bacteria</taxon>
        <taxon>Bacillati</taxon>
        <taxon>Bacillota</taxon>
        <taxon>Bacilli</taxon>
        <taxon>Bacillales</taxon>
        <taxon>Staphylococcaceae</taxon>
        <taxon>Corticicoccus</taxon>
    </lineage>
</organism>
<dbReference type="PANTHER" id="PTHR11070">
    <property type="entry name" value="UVRD / RECB / PCRA DNA HELICASE FAMILY MEMBER"/>
    <property type="match status" value="1"/>
</dbReference>
<dbReference type="Pfam" id="PF00580">
    <property type="entry name" value="UvrD-helicase"/>
    <property type="match status" value="1"/>
</dbReference>
<dbReference type="Gene3D" id="3.40.50.300">
    <property type="entry name" value="P-loop containing nucleotide triphosphate hydrolases"/>
    <property type="match status" value="2"/>
</dbReference>
<gene>
    <name evidence="7" type="ORF">ACFSX4_13545</name>
</gene>
<evidence type="ECO:0000256" key="5">
    <source>
        <dbReference type="SAM" id="Coils"/>
    </source>
</evidence>
<proteinExistence type="predicted"/>